<sequence>MVAMMLQATSCAITKGSMTFLDRLFGLEVKNKENKQFKPQVGSGKRETNLIRLDHTRRHSDTRFRLMQEGGRQRTSGAPPVLPATVPLWPPGPGQFRLFPSTVLCASRGSEKVAVMTLLPFTDLLGLGLDRQRCYLREWSAEPLKG</sequence>
<dbReference type="AlphaFoldDB" id="Q6YZM4"/>
<organism evidence="1 2">
    <name type="scientific">Oryza sativa subsp. japonica</name>
    <name type="common">Rice</name>
    <dbReference type="NCBI Taxonomy" id="39947"/>
    <lineage>
        <taxon>Eukaryota</taxon>
        <taxon>Viridiplantae</taxon>
        <taxon>Streptophyta</taxon>
        <taxon>Embryophyta</taxon>
        <taxon>Tracheophyta</taxon>
        <taxon>Spermatophyta</taxon>
        <taxon>Magnoliopsida</taxon>
        <taxon>Liliopsida</taxon>
        <taxon>Poales</taxon>
        <taxon>Poaceae</taxon>
        <taxon>BOP clade</taxon>
        <taxon>Oryzoideae</taxon>
        <taxon>Oryzeae</taxon>
        <taxon>Oryzinae</taxon>
        <taxon>Oryza</taxon>
        <taxon>Oryza sativa</taxon>
    </lineage>
</organism>
<dbReference type="EMBL" id="AP005520">
    <property type="protein sequence ID" value="BAD03759.1"/>
    <property type="molecule type" value="Genomic_DNA"/>
</dbReference>
<accession>Q6YZM4</accession>
<name>Q6YZM4_ORYSJ</name>
<reference evidence="2" key="1">
    <citation type="journal article" date="2005" name="Nature">
        <title>The map-based sequence of the rice genome.</title>
        <authorList>
            <consortium name="International rice genome sequencing project (IRGSP)"/>
            <person name="Matsumoto T."/>
            <person name="Wu J."/>
            <person name="Kanamori H."/>
            <person name="Katayose Y."/>
            <person name="Fujisawa M."/>
            <person name="Namiki N."/>
            <person name="Mizuno H."/>
            <person name="Yamamoto K."/>
            <person name="Antonio B.A."/>
            <person name="Baba T."/>
            <person name="Sakata K."/>
            <person name="Nagamura Y."/>
            <person name="Aoki H."/>
            <person name="Arikawa K."/>
            <person name="Arita K."/>
            <person name="Bito T."/>
            <person name="Chiden Y."/>
            <person name="Fujitsuka N."/>
            <person name="Fukunaka R."/>
            <person name="Hamada M."/>
            <person name="Harada C."/>
            <person name="Hayashi A."/>
            <person name="Hijishita S."/>
            <person name="Honda M."/>
            <person name="Hosokawa S."/>
            <person name="Ichikawa Y."/>
            <person name="Idonuma A."/>
            <person name="Iijima M."/>
            <person name="Ikeda M."/>
            <person name="Ikeno M."/>
            <person name="Ito K."/>
            <person name="Ito S."/>
            <person name="Ito T."/>
            <person name="Ito Y."/>
            <person name="Ito Y."/>
            <person name="Iwabuchi A."/>
            <person name="Kamiya K."/>
            <person name="Karasawa W."/>
            <person name="Kurita K."/>
            <person name="Katagiri S."/>
            <person name="Kikuta A."/>
            <person name="Kobayashi H."/>
            <person name="Kobayashi N."/>
            <person name="Machita K."/>
            <person name="Maehara T."/>
            <person name="Masukawa M."/>
            <person name="Mizubayashi T."/>
            <person name="Mukai Y."/>
            <person name="Nagasaki H."/>
            <person name="Nagata Y."/>
            <person name="Naito S."/>
            <person name="Nakashima M."/>
            <person name="Nakama Y."/>
            <person name="Nakamichi Y."/>
            <person name="Nakamura M."/>
            <person name="Meguro A."/>
            <person name="Negishi M."/>
            <person name="Ohta I."/>
            <person name="Ohta T."/>
            <person name="Okamoto M."/>
            <person name="Ono N."/>
            <person name="Saji S."/>
            <person name="Sakaguchi M."/>
            <person name="Sakai K."/>
            <person name="Shibata M."/>
            <person name="Shimokawa T."/>
            <person name="Song J."/>
            <person name="Takazaki Y."/>
            <person name="Terasawa K."/>
            <person name="Tsugane M."/>
            <person name="Tsuji K."/>
            <person name="Ueda S."/>
            <person name="Waki K."/>
            <person name="Yamagata H."/>
            <person name="Yamamoto M."/>
            <person name="Yamamoto S."/>
            <person name="Yamane H."/>
            <person name="Yoshiki S."/>
            <person name="Yoshihara R."/>
            <person name="Yukawa K."/>
            <person name="Zhong H."/>
            <person name="Yano M."/>
            <person name="Yuan Q."/>
            <person name="Ouyang S."/>
            <person name="Liu J."/>
            <person name="Jones K.M."/>
            <person name="Gansberger K."/>
            <person name="Moffat K."/>
            <person name="Hill J."/>
            <person name="Bera J."/>
            <person name="Fadrosh D."/>
            <person name="Jin S."/>
            <person name="Johri S."/>
            <person name="Kim M."/>
            <person name="Overton L."/>
            <person name="Reardon M."/>
            <person name="Tsitrin T."/>
            <person name="Vuong H."/>
            <person name="Weaver B."/>
            <person name="Ciecko A."/>
            <person name="Tallon L."/>
            <person name="Jackson J."/>
            <person name="Pai G."/>
            <person name="Aken S.V."/>
            <person name="Utterback T."/>
            <person name="Reidmuller S."/>
            <person name="Feldblyum T."/>
            <person name="Hsiao J."/>
            <person name="Zismann V."/>
            <person name="Iobst S."/>
            <person name="de Vazeille A.R."/>
            <person name="Buell C.R."/>
            <person name="Ying K."/>
            <person name="Li Y."/>
            <person name="Lu T."/>
            <person name="Huang Y."/>
            <person name="Zhao Q."/>
            <person name="Feng Q."/>
            <person name="Zhang L."/>
            <person name="Zhu J."/>
            <person name="Weng Q."/>
            <person name="Mu J."/>
            <person name="Lu Y."/>
            <person name="Fan D."/>
            <person name="Liu Y."/>
            <person name="Guan J."/>
            <person name="Zhang Y."/>
            <person name="Yu S."/>
            <person name="Liu X."/>
            <person name="Zhang Y."/>
            <person name="Hong G."/>
            <person name="Han B."/>
            <person name="Choisne N."/>
            <person name="Demange N."/>
            <person name="Orjeda G."/>
            <person name="Samain S."/>
            <person name="Cattolico L."/>
            <person name="Pelletier E."/>
            <person name="Couloux A."/>
            <person name="Segurens B."/>
            <person name="Wincker P."/>
            <person name="D'Hont A."/>
            <person name="Scarpelli C."/>
            <person name="Weissenbach J."/>
            <person name="Salanoubat M."/>
            <person name="Quetier F."/>
            <person name="Yu Y."/>
            <person name="Kim H.R."/>
            <person name="Rambo T."/>
            <person name="Currie J."/>
            <person name="Collura K."/>
            <person name="Luo M."/>
            <person name="Yang T."/>
            <person name="Ammiraju J.S.S."/>
            <person name="Engler F."/>
            <person name="Soderlund C."/>
            <person name="Wing R.A."/>
            <person name="Palmer L.E."/>
            <person name="de la Bastide M."/>
            <person name="Spiegel L."/>
            <person name="Nascimento L."/>
            <person name="Zutavern T."/>
            <person name="O'Shaughnessy A."/>
            <person name="Dike S."/>
            <person name="Dedhia N."/>
            <person name="Preston R."/>
            <person name="Balija V."/>
            <person name="McCombie W.R."/>
            <person name="Chow T."/>
            <person name="Chen H."/>
            <person name="Chung M."/>
            <person name="Chen C."/>
            <person name="Shaw J."/>
            <person name="Wu H."/>
            <person name="Hsiao K."/>
            <person name="Chao Y."/>
            <person name="Chu M."/>
            <person name="Cheng C."/>
            <person name="Hour A."/>
            <person name="Lee P."/>
            <person name="Lin S."/>
            <person name="Lin Y."/>
            <person name="Liou J."/>
            <person name="Liu S."/>
            <person name="Hsing Y."/>
            <person name="Raghuvanshi S."/>
            <person name="Mohanty A."/>
            <person name="Bharti A.K."/>
            <person name="Gaur A."/>
            <person name="Gupta V."/>
            <person name="Kumar D."/>
            <person name="Ravi V."/>
            <person name="Vij S."/>
            <person name="Kapur A."/>
            <person name="Khurana P."/>
            <person name="Khurana P."/>
            <person name="Khurana J.P."/>
            <person name="Tyagi A.K."/>
            <person name="Gaikwad K."/>
            <person name="Singh A."/>
            <person name="Dalal V."/>
            <person name="Srivastava S."/>
            <person name="Dixit A."/>
            <person name="Pal A.K."/>
            <person name="Ghazi I.A."/>
            <person name="Yadav M."/>
            <person name="Pandit A."/>
            <person name="Bhargava A."/>
            <person name="Sureshbabu K."/>
            <person name="Batra K."/>
            <person name="Sharma T.R."/>
            <person name="Mohapatra T."/>
            <person name="Singh N.K."/>
            <person name="Messing J."/>
            <person name="Nelson A.B."/>
            <person name="Fuks G."/>
            <person name="Kavchok S."/>
            <person name="Keizer G."/>
            <person name="Linton E."/>
            <person name="Llaca V."/>
            <person name="Song R."/>
            <person name="Tanyolac B."/>
            <person name="Young S."/>
            <person name="Ho-Il K."/>
            <person name="Hahn J.H."/>
            <person name="Sangsakoo G."/>
            <person name="Vanavichit A."/>
            <person name="de Mattos Luiz.A.T."/>
            <person name="Zimmer P.D."/>
            <person name="Malone G."/>
            <person name="Dellagostin O."/>
            <person name="de Oliveira A.C."/>
            <person name="Bevan M."/>
            <person name="Bancroft I."/>
            <person name="Minx P."/>
            <person name="Cordum H."/>
            <person name="Wilson R."/>
            <person name="Cheng Z."/>
            <person name="Jin W."/>
            <person name="Jiang J."/>
            <person name="Leong S.A."/>
            <person name="Iwama H."/>
            <person name="Gojobori T."/>
            <person name="Itoh T."/>
            <person name="Niimura Y."/>
            <person name="Fujii Y."/>
            <person name="Habara T."/>
            <person name="Sakai H."/>
            <person name="Sato Y."/>
            <person name="Wilson G."/>
            <person name="Kumar K."/>
            <person name="McCouch S."/>
            <person name="Juretic N."/>
            <person name="Hoen D."/>
            <person name="Wright S."/>
            <person name="Bruskiewich R."/>
            <person name="Bureau T."/>
            <person name="Miyao A."/>
            <person name="Hirochika H."/>
            <person name="Nishikawa T."/>
            <person name="Kadowaki K."/>
            <person name="Sugiura M."/>
            <person name="Burr B."/>
            <person name="Sasaki T."/>
        </authorList>
    </citation>
    <scope>NUCLEOTIDE SEQUENCE [LARGE SCALE GENOMIC DNA]</scope>
    <source>
        <strain evidence="2">cv. Nipponbare</strain>
    </source>
</reference>
<protein>
    <submittedName>
        <fullName evidence="1">Uncharacterized protein</fullName>
    </submittedName>
</protein>
<proteinExistence type="predicted"/>
<dbReference type="Proteomes" id="UP000000763">
    <property type="component" value="Chromosome 8"/>
</dbReference>
<evidence type="ECO:0000313" key="2">
    <source>
        <dbReference type="Proteomes" id="UP000000763"/>
    </source>
</evidence>
<reference evidence="2" key="2">
    <citation type="journal article" date="2008" name="Nucleic Acids Res.">
        <title>The rice annotation project database (RAP-DB): 2008 update.</title>
        <authorList>
            <consortium name="The rice annotation project (RAP)"/>
        </authorList>
    </citation>
    <scope>GENOME REANNOTATION</scope>
    <source>
        <strain evidence="2">cv. Nipponbare</strain>
    </source>
</reference>
<evidence type="ECO:0000313" key="1">
    <source>
        <dbReference type="EMBL" id="BAD03759.1"/>
    </source>
</evidence>
<gene>
    <name evidence="1" type="primary">P0426E02.18</name>
</gene>